<gene>
    <name evidence="9" type="ORF">BN1046_01474</name>
</gene>
<keyword evidence="6" id="KW-0975">Bacterial flagellum</keyword>
<dbReference type="AlphaFoldDB" id="A0A024LS33"/>
<dbReference type="GO" id="GO:0044780">
    <property type="term" value="P:bacterial-type flagellum assembly"/>
    <property type="evidence" value="ECO:0007669"/>
    <property type="project" value="InterPro"/>
</dbReference>
<keyword evidence="9" id="KW-0966">Cell projection</keyword>
<dbReference type="NCBIfam" id="TIGR02492">
    <property type="entry name" value="flgK_ends"/>
    <property type="match status" value="1"/>
</dbReference>
<evidence type="ECO:0000256" key="2">
    <source>
        <dbReference type="ARBA" id="ARBA00004613"/>
    </source>
</evidence>
<proteinExistence type="inferred from homology"/>
<organism evidence="9">
    <name type="scientific">Bartonella schoenbuchensis</name>
    <dbReference type="NCBI Taxonomy" id="165694"/>
    <lineage>
        <taxon>Bacteria</taxon>
        <taxon>Pseudomonadati</taxon>
        <taxon>Pseudomonadota</taxon>
        <taxon>Alphaproteobacteria</taxon>
        <taxon>Hyphomicrobiales</taxon>
        <taxon>Bartonellaceae</taxon>
        <taxon>Bartonella</taxon>
    </lineage>
</organism>
<comment type="similarity">
    <text evidence="3">Belongs to the flagella basal body rod proteins family.</text>
</comment>
<dbReference type="Pfam" id="PF22638">
    <property type="entry name" value="FlgK_D1"/>
    <property type="match status" value="1"/>
</dbReference>
<comment type="subcellular location">
    <subcellularLocation>
        <location evidence="1">Bacterial flagellum</location>
    </subcellularLocation>
    <subcellularLocation>
        <location evidence="2">Secreted</location>
    </subcellularLocation>
</comment>
<evidence type="ECO:0000256" key="4">
    <source>
        <dbReference type="ARBA" id="ARBA00016244"/>
    </source>
</evidence>
<evidence type="ECO:0000259" key="8">
    <source>
        <dbReference type="Pfam" id="PF22638"/>
    </source>
</evidence>
<dbReference type="SUPFAM" id="SSF64518">
    <property type="entry name" value="Phase 1 flagellin"/>
    <property type="match status" value="1"/>
</dbReference>
<reference evidence="9" key="1">
    <citation type="submission" date="2013-11" db="EMBL/GenBank/DDBJ databases">
        <authorList>
            <person name="GENOMES U."/>
        </authorList>
    </citation>
    <scope>NUCLEOTIDE SEQUENCE</scope>
    <source>
        <strain evidence="9">MVT06</strain>
    </source>
</reference>
<dbReference type="PANTHER" id="PTHR30033:SF1">
    <property type="entry name" value="FLAGELLAR HOOK-ASSOCIATED PROTEIN 1"/>
    <property type="match status" value="1"/>
</dbReference>
<evidence type="ECO:0000259" key="7">
    <source>
        <dbReference type="Pfam" id="PF06429"/>
    </source>
</evidence>
<keyword evidence="9" id="KW-0282">Flagellum</keyword>
<dbReference type="InterPro" id="IPR053927">
    <property type="entry name" value="FlgK_helical"/>
</dbReference>
<feature type="domain" description="Flagellar basal-body/hook protein C-terminal" evidence="7">
    <location>
        <begin position="414"/>
        <end position="451"/>
    </location>
</feature>
<dbReference type="EMBL" id="HG977197">
    <property type="protein sequence ID" value="CDP80531.1"/>
    <property type="molecule type" value="Genomic_DNA"/>
</dbReference>
<feature type="domain" description="Flagellar hook-associated protein FlgK helical" evidence="8">
    <location>
        <begin position="101"/>
        <end position="301"/>
    </location>
</feature>
<keyword evidence="5" id="KW-0964">Secreted</keyword>
<dbReference type="Pfam" id="PF06429">
    <property type="entry name" value="Flg_bbr_C"/>
    <property type="match status" value="1"/>
</dbReference>
<accession>A0A024LS33</accession>
<dbReference type="PANTHER" id="PTHR30033">
    <property type="entry name" value="FLAGELLAR HOOK-ASSOCIATED PROTEIN 1"/>
    <property type="match status" value="1"/>
</dbReference>
<evidence type="ECO:0000313" key="9">
    <source>
        <dbReference type="EMBL" id="CDP80531.1"/>
    </source>
</evidence>
<dbReference type="GO" id="GO:0009424">
    <property type="term" value="C:bacterial-type flagellum hook"/>
    <property type="evidence" value="ECO:0007669"/>
    <property type="project" value="InterPro"/>
</dbReference>
<dbReference type="GO" id="GO:0005198">
    <property type="term" value="F:structural molecule activity"/>
    <property type="evidence" value="ECO:0007669"/>
    <property type="project" value="InterPro"/>
</dbReference>
<sequence>MGFNSTINTARNSLKATTGQLGIVSQNVVGAQDPNYVRRTSYIESGPKGAVHLMVRRDGDIHLLNNYLVKSSQAAVSGSVANGLNRLSNIYGVDEFSRAPSQLLSDFQKALQTYANDPQQRFAGDAAVDRARDLVYSLNEGNREIEKLRNDADSDIQDSVDHINDLLQQFHELDQYVVRERNAGRDDSIYMDQRDTVLKALSQEIGINTVYHSDGSMTIYGMDGSTLYDKTPREVTFQSSGSLPAGVAGKQVFVDGVPLGHPSFVEPNGGGNLGGLLRIRDEIAPQYQKQLDEMANALLQMFPGPPSLFLDDNQPDGVIGPIEGLSGRIRLNSVFDSNTEGGGPEHFGEDLQSLVDAFDQKRTFGTDTGLFPEQSIMDFSKNSIGWLEGLRSDADKDAKYHSTMFLHASEALSNGTGVNTDDEMVLMLQLEQTYAATTRIISTVGKMLDDLMIAIR</sequence>
<keyword evidence="9" id="KW-0969">Cilium</keyword>
<evidence type="ECO:0000256" key="1">
    <source>
        <dbReference type="ARBA" id="ARBA00004365"/>
    </source>
</evidence>
<evidence type="ECO:0000256" key="3">
    <source>
        <dbReference type="ARBA" id="ARBA00009677"/>
    </source>
</evidence>
<dbReference type="InterPro" id="IPR010930">
    <property type="entry name" value="Flg_bb/hook_C_dom"/>
</dbReference>
<dbReference type="InterPro" id="IPR002371">
    <property type="entry name" value="FlgK"/>
</dbReference>
<name>A0A024LS33_9HYPH</name>
<dbReference type="GO" id="GO:0005576">
    <property type="term" value="C:extracellular region"/>
    <property type="evidence" value="ECO:0007669"/>
    <property type="project" value="UniProtKB-SubCell"/>
</dbReference>
<evidence type="ECO:0000256" key="6">
    <source>
        <dbReference type="ARBA" id="ARBA00023143"/>
    </source>
</evidence>
<evidence type="ECO:0000256" key="5">
    <source>
        <dbReference type="ARBA" id="ARBA00022525"/>
    </source>
</evidence>
<reference evidence="9" key="2">
    <citation type="submission" date="2014-05" db="EMBL/GenBank/DDBJ databases">
        <title>Genome sequencing of Bartonella spp. isolated from human blood.</title>
        <authorList>
            <person name="Raoult D."/>
        </authorList>
    </citation>
    <scope>NUCLEOTIDE SEQUENCE</scope>
    <source>
        <strain evidence="9">MVT06</strain>
    </source>
</reference>
<protein>
    <recommendedName>
        <fullName evidence="4">Flagellar hook-associated protein 1</fullName>
    </recommendedName>
</protein>